<evidence type="ECO:0000256" key="1">
    <source>
        <dbReference type="SAM" id="Phobius"/>
    </source>
</evidence>
<comment type="caution">
    <text evidence="2">The sequence shown here is derived from an EMBL/GenBank/DDBJ whole genome shotgun (WGS) entry which is preliminary data.</text>
</comment>
<gene>
    <name evidence="2" type="ORF">HNY73_007105</name>
</gene>
<keyword evidence="1" id="KW-1133">Transmembrane helix</keyword>
<reference evidence="2" key="2">
    <citation type="submission" date="2020-06" db="EMBL/GenBank/DDBJ databases">
        <authorList>
            <person name="Sheffer M."/>
        </authorList>
    </citation>
    <scope>NUCLEOTIDE SEQUENCE</scope>
</reference>
<dbReference type="EMBL" id="JABXBU010000012">
    <property type="protein sequence ID" value="KAF8789136.1"/>
    <property type="molecule type" value="Genomic_DNA"/>
</dbReference>
<keyword evidence="3" id="KW-1185">Reference proteome</keyword>
<keyword evidence="1" id="KW-0472">Membrane</keyword>
<dbReference type="Proteomes" id="UP000807504">
    <property type="component" value="Unassembled WGS sequence"/>
</dbReference>
<feature type="transmembrane region" description="Helical" evidence="1">
    <location>
        <begin position="114"/>
        <end position="130"/>
    </location>
</feature>
<protein>
    <submittedName>
        <fullName evidence="2">Uncharacterized protein</fullName>
    </submittedName>
</protein>
<dbReference type="AlphaFoldDB" id="A0A8T0FDD4"/>
<evidence type="ECO:0000313" key="2">
    <source>
        <dbReference type="EMBL" id="KAF8789136.1"/>
    </source>
</evidence>
<proteinExistence type="predicted"/>
<accession>A0A8T0FDD4</accession>
<name>A0A8T0FDD4_ARGBR</name>
<reference evidence="2" key="1">
    <citation type="journal article" date="2020" name="bioRxiv">
        <title>Chromosome-level reference genome of the European wasp spider Argiope bruennichi: a resource for studies on range expansion and evolutionary adaptation.</title>
        <authorList>
            <person name="Sheffer M.M."/>
            <person name="Hoppe A."/>
            <person name="Krehenwinkel H."/>
            <person name="Uhl G."/>
            <person name="Kuss A.W."/>
            <person name="Jensen L."/>
            <person name="Jensen C."/>
            <person name="Gillespie R.G."/>
            <person name="Hoff K.J."/>
            <person name="Prost S."/>
        </authorList>
    </citation>
    <scope>NUCLEOTIDE SEQUENCE</scope>
</reference>
<evidence type="ECO:0000313" key="3">
    <source>
        <dbReference type="Proteomes" id="UP000807504"/>
    </source>
</evidence>
<keyword evidence="1" id="KW-0812">Transmembrane</keyword>
<organism evidence="2 3">
    <name type="scientific">Argiope bruennichi</name>
    <name type="common">Wasp spider</name>
    <name type="synonym">Aranea bruennichi</name>
    <dbReference type="NCBI Taxonomy" id="94029"/>
    <lineage>
        <taxon>Eukaryota</taxon>
        <taxon>Metazoa</taxon>
        <taxon>Ecdysozoa</taxon>
        <taxon>Arthropoda</taxon>
        <taxon>Chelicerata</taxon>
        <taxon>Arachnida</taxon>
        <taxon>Araneae</taxon>
        <taxon>Araneomorphae</taxon>
        <taxon>Entelegynae</taxon>
        <taxon>Araneoidea</taxon>
        <taxon>Araneidae</taxon>
        <taxon>Argiope</taxon>
    </lineage>
</organism>
<sequence>MGLLKSFGVLTDEEKKILDDFKSKFEESRREALKMCSVDLILQHELATREFYEGMTDYIDDLFGDHISHQILGDVLKLLKNIPEQIDNIDNIYTQLRICLTSILPKIGKLRSKGFSVSCAILTVFLAVFLNRRQRCAILVLHDFGF</sequence>